<evidence type="ECO:0000313" key="12">
    <source>
        <dbReference type="Proteomes" id="UP000248863"/>
    </source>
</evidence>
<dbReference type="SUPFAM" id="SSF161098">
    <property type="entry name" value="MetI-like"/>
    <property type="match status" value="2"/>
</dbReference>
<organism evidence="11 12">
    <name type="scientific">Rhodoplanes elegans</name>
    <dbReference type="NCBI Taxonomy" id="29408"/>
    <lineage>
        <taxon>Bacteria</taxon>
        <taxon>Pseudomonadati</taxon>
        <taxon>Pseudomonadota</taxon>
        <taxon>Alphaproteobacteria</taxon>
        <taxon>Hyphomicrobiales</taxon>
        <taxon>Nitrobacteraceae</taxon>
        <taxon>Rhodoplanes</taxon>
    </lineage>
</organism>
<dbReference type="Proteomes" id="UP000248863">
    <property type="component" value="Unassembled WGS sequence"/>
</dbReference>
<evidence type="ECO:0000256" key="1">
    <source>
        <dbReference type="ARBA" id="ARBA00004429"/>
    </source>
</evidence>
<dbReference type="GO" id="GO:0055085">
    <property type="term" value="P:transmembrane transport"/>
    <property type="evidence" value="ECO:0007669"/>
    <property type="project" value="InterPro"/>
</dbReference>
<accession>A0A327JYD5</accession>
<proteinExistence type="inferred from homology"/>
<feature type="transmembrane region" description="Helical" evidence="8">
    <location>
        <begin position="182"/>
        <end position="205"/>
    </location>
</feature>
<keyword evidence="6 8" id="KW-1133">Transmembrane helix</keyword>
<evidence type="ECO:0000256" key="9">
    <source>
        <dbReference type="SAM" id="MobiDB-lite"/>
    </source>
</evidence>
<dbReference type="OrthoDB" id="9790211at2"/>
<feature type="transmembrane region" description="Helical" evidence="8">
    <location>
        <begin position="372"/>
        <end position="396"/>
    </location>
</feature>
<feature type="transmembrane region" description="Helical" evidence="8">
    <location>
        <begin position="226"/>
        <end position="248"/>
    </location>
</feature>
<dbReference type="PROSITE" id="PS50928">
    <property type="entry name" value="ABC_TM1"/>
    <property type="match status" value="2"/>
</dbReference>
<feature type="compositionally biased region" description="Basic and acidic residues" evidence="9">
    <location>
        <begin position="7"/>
        <end position="23"/>
    </location>
</feature>
<evidence type="ECO:0000259" key="10">
    <source>
        <dbReference type="PROSITE" id="PS50928"/>
    </source>
</evidence>
<name>A0A327JYD5_9BRAD</name>
<feature type="transmembrane region" description="Helical" evidence="8">
    <location>
        <begin position="408"/>
        <end position="432"/>
    </location>
</feature>
<reference evidence="11 12" key="1">
    <citation type="submission" date="2017-07" db="EMBL/GenBank/DDBJ databases">
        <title>Draft Genome Sequences of Select Purple Nonsulfur Bacteria.</title>
        <authorList>
            <person name="Lasarre B."/>
            <person name="Mckinlay J.B."/>
        </authorList>
    </citation>
    <scope>NUCLEOTIDE SEQUENCE [LARGE SCALE GENOMIC DNA]</scope>
    <source>
        <strain evidence="11 12">DSM 11907</strain>
    </source>
</reference>
<dbReference type="EMBL" id="NPEU01000495">
    <property type="protein sequence ID" value="RAI31509.1"/>
    <property type="molecule type" value="Genomic_DNA"/>
</dbReference>
<evidence type="ECO:0000256" key="3">
    <source>
        <dbReference type="ARBA" id="ARBA00022475"/>
    </source>
</evidence>
<evidence type="ECO:0000256" key="5">
    <source>
        <dbReference type="ARBA" id="ARBA00022692"/>
    </source>
</evidence>
<dbReference type="PANTHER" id="PTHR43357:SF3">
    <property type="entry name" value="FE(3+)-TRANSPORT SYSTEM PERMEASE PROTEIN FBPB 2"/>
    <property type="match status" value="1"/>
</dbReference>
<dbReference type="InterPro" id="IPR035906">
    <property type="entry name" value="MetI-like_sf"/>
</dbReference>
<evidence type="ECO:0000256" key="2">
    <source>
        <dbReference type="ARBA" id="ARBA00022448"/>
    </source>
</evidence>
<feature type="transmembrane region" description="Helical" evidence="8">
    <location>
        <begin position="560"/>
        <end position="579"/>
    </location>
</feature>
<comment type="caution">
    <text evidence="11">The sequence shown here is derived from an EMBL/GenBank/DDBJ whole genome shotgun (WGS) entry which is preliminary data.</text>
</comment>
<evidence type="ECO:0000313" key="11">
    <source>
        <dbReference type="EMBL" id="RAI31509.1"/>
    </source>
</evidence>
<dbReference type="InterPro" id="IPR000515">
    <property type="entry name" value="MetI-like"/>
</dbReference>
<feature type="transmembrane region" description="Helical" evidence="8">
    <location>
        <begin position="452"/>
        <end position="473"/>
    </location>
</feature>
<protein>
    <submittedName>
        <fullName evidence="11">Iron ABC transporter permease</fullName>
    </submittedName>
</protein>
<gene>
    <name evidence="11" type="ORF">CH338_25690</name>
</gene>
<feature type="domain" description="ABC transmembrane type-1" evidence="10">
    <location>
        <begin position="93"/>
        <end position="298"/>
    </location>
</feature>
<feature type="region of interest" description="Disordered" evidence="9">
    <location>
        <begin position="1"/>
        <end position="23"/>
    </location>
</feature>
<feature type="transmembrane region" description="Helical" evidence="8">
    <location>
        <begin position="131"/>
        <end position="149"/>
    </location>
</feature>
<sequence length="592" mass="61424">MPGRDGAALHEAEHDGGEIGADAPDHVPRTAWAHGSIVPRRLLRLPRHPLAWALLAALAALVATPLASLLAIALRGDPELWPHLAAYVLPDAIVTTALLLAGIAVLTSLIGVGTAWLVAVHDFPGRSLMTWLLPLPLAFPTYIVAYVYADTLDTLGPVQGALRWLLGIAVPAGSLLPEPRSLGGAVVIMSLVLYPYVHLAMRASFQGRSAVLIEAARLFGASPWRIARTITLPMARPALAAGLALVLMESLNDIGATEYLGVRTLTLAVFTTWLNRGSLAGAAQIAVVMLIAVAALIALERHARRHRVVAASSADARTCRRVPLTGAAGILALLACLVPVGLGFAVPFGFLLREVLTRGLLVGFDPDLVRHIGSTVMLAGAATVLVLGLGFGGAFAARLIRRRRAGALLGAAGLGYAVPGTVLALGLLGPLVAVDEAIGGVVRAVTGHGAGLLLAGSAAAVVIAYTIRFLAIATGFAQAALTRLPVDLDDAAASVGARPRRVVAAVHLPLTRPALVGAALLVFVDCLKELPATLLLRPLNTETLATYVYQFATRGSFEEGALAALLIVLVGLVPVIRMVRLADDLDPDAPLA</sequence>
<dbReference type="AlphaFoldDB" id="A0A327JYD5"/>
<feature type="transmembrane region" description="Helical" evidence="8">
    <location>
        <begin position="330"/>
        <end position="352"/>
    </location>
</feature>
<dbReference type="PANTHER" id="PTHR43357">
    <property type="entry name" value="INNER MEMBRANE ABC TRANSPORTER PERMEASE PROTEIN YDCV"/>
    <property type="match status" value="1"/>
</dbReference>
<feature type="domain" description="ABC transmembrane type-1" evidence="10">
    <location>
        <begin position="372"/>
        <end position="580"/>
    </location>
</feature>
<dbReference type="GO" id="GO:0005886">
    <property type="term" value="C:plasma membrane"/>
    <property type="evidence" value="ECO:0007669"/>
    <property type="project" value="UniProtKB-SubCell"/>
</dbReference>
<keyword evidence="4" id="KW-0997">Cell inner membrane</keyword>
<keyword evidence="3" id="KW-1003">Cell membrane</keyword>
<keyword evidence="7 8" id="KW-0472">Membrane</keyword>
<evidence type="ECO:0000256" key="6">
    <source>
        <dbReference type="ARBA" id="ARBA00022989"/>
    </source>
</evidence>
<keyword evidence="12" id="KW-1185">Reference proteome</keyword>
<evidence type="ECO:0000256" key="7">
    <source>
        <dbReference type="ARBA" id="ARBA00023136"/>
    </source>
</evidence>
<evidence type="ECO:0000256" key="8">
    <source>
        <dbReference type="RuleBase" id="RU363032"/>
    </source>
</evidence>
<keyword evidence="2 8" id="KW-0813">Transport</keyword>
<evidence type="ECO:0000256" key="4">
    <source>
        <dbReference type="ARBA" id="ARBA00022519"/>
    </source>
</evidence>
<dbReference type="CDD" id="cd06261">
    <property type="entry name" value="TM_PBP2"/>
    <property type="match status" value="2"/>
</dbReference>
<dbReference type="RefSeq" id="WP_111359891.1">
    <property type="nucleotide sequence ID" value="NZ_NHSK01000094.1"/>
</dbReference>
<dbReference type="Gene3D" id="1.10.3720.10">
    <property type="entry name" value="MetI-like"/>
    <property type="match status" value="2"/>
</dbReference>
<comment type="subcellular location">
    <subcellularLocation>
        <location evidence="1">Cell inner membrane</location>
        <topology evidence="1">Multi-pass membrane protein</topology>
    </subcellularLocation>
    <subcellularLocation>
        <location evidence="8">Cell membrane</location>
        <topology evidence="8">Multi-pass membrane protein</topology>
    </subcellularLocation>
</comment>
<dbReference type="Pfam" id="PF00528">
    <property type="entry name" value="BPD_transp_1"/>
    <property type="match status" value="2"/>
</dbReference>
<feature type="transmembrane region" description="Helical" evidence="8">
    <location>
        <begin position="93"/>
        <end position="119"/>
    </location>
</feature>
<feature type="transmembrane region" description="Helical" evidence="8">
    <location>
        <begin position="279"/>
        <end position="299"/>
    </location>
</feature>
<comment type="similarity">
    <text evidence="8">Belongs to the binding-protein-dependent transport system permease family.</text>
</comment>
<feature type="transmembrane region" description="Helical" evidence="8">
    <location>
        <begin position="50"/>
        <end position="73"/>
    </location>
</feature>
<keyword evidence="5 8" id="KW-0812">Transmembrane</keyword>